<feature type="transmembrane region" description="Helical" evidence="22">
    <location>
        <begin position="301"/>
        <end position="318"/>
    </location>
</feature>
<evidence type="ECO:0000256" key="21">
    <source>
        <dbReference type="SAM" id="MobiDB-lite"/>
    </source>
</evidence>
<feature type="transmembrane region" description="Helical" evidence="22">
    <location>
        <begin position="155"/>
        <end position="178"/>
    </location>
</feature>
<evidence type="ECO:0000256" key="10">
    <source>
        <dbReference type="ARBA" id="ARBA00022692"/>
    </source>
</evidence>
<dbReference type="PANTHER" id="PTHR10422">
    <property type="entry name" value="CYTOCHROME C OXIDASE SUBUNIT 1"/>
    <property type="match status" value="1"/>
</dbReference>
<dbReference type="GO" id="GO:0020037">
    <property type="term" value="F:heme binding"/>
    <property type="evidence" value="ECO:0007669"/>
    <property type="project" value="InterPro"/>
</dbReference>
<feature type="transmembrane region" description="Helical" evidence="22">
    <location>
        <begin position="124"/>
        <end position="143"/>
    </location>
</feature>
<accession>A0A7D4BBF2</accession>
<evidence type="ECO:0000256" key="1">
    <source>
        <dbReference type="ARBA" id="ARBA00001970"/>
    </source>
</evidence>
<feature type="binding site" description="axial binding residue" evidence="19">
    <location>
        <position position="409"/>
    </location>
    <ligand>
        <name>heme b</name>
        <dbReference type="ChEBI" id="CHEBI:60344"/>
        <label>2; high-spin</label>
    </ligand>
    <ligandPart>
        <name>Fe</name>
        <dbReference type="ChEBI" id="CHEBI:18248"/>
    </ligandPart>
</feature>
<evidence type="ECO:0000256" key="6">
    <source>
        <dbReference type="ARBA" id="ARBA00022448"/>
    </source>
</evidence>
<comment type="cofactor">
    <cofactor evidence="19">
        <name>heme</name>
        <dbReference type="ChEBI" id="CHEBI:30413"/>
    </cofactor>
    <text evidence="19">Binds 2 heme groups per subunit, denoted as high- and low-spin.</text>
</comment>
<feature type="domain" description="Cytochrome oxidase subunit I profile" evidence="23">
    <location>
        <begin position="82"/>
        <end position="523"/>
    </location>
</feature>
<feature type="transmembrane region" description="Helical" evidence="22">
    <location>
        <begin position="79"/>
        <end position="104"/>
    </location>
</feature>
<feature type="binding site" evidence="19">
    <location>
        <position position="271"/>
    </location>
    <ligand>
        <name>Cu cation</name>
        <dbReference type="ChEBI" id="CHEBI:23378"/>
        <label>B</label>
    </ligand>
</feature>
<feature type="transmembrane region" description="Helical" evidence="22">
    <location>
        <begin position="449"/>
        <end position="468"/>
    </location>
</feature>
<evidence type="ECO:0000256" key="12">
    <source>
        <dbReference type="ARBA" id="ARBA00022967"/>
    </source>
</evidence>
<evidence type="ECO:0000256" key="5">
    <source>
        <dbReference type="ARBA" id="ARBA00012949"/>
    </source>
</evidence>
<dbReference type="GO" id="GO:0022904">
    <property type="term" value="P:respiratory electron transport chain"/>
    <property type="evidence" value="ECO:0007669"/>
    <property type="project" value="TreeGrafter"/>
</dbReference>
<evidence type="ECO:0000256" key="8">
    <source>
        <dbReference type="ARBA" id="ARBA00022617"/>
    </source>
</evidence>
<comment type="cofactor">
    <cofactor evidence="19">
        <name>Cu(2+)</name>
        <dbReference type="ChEBI" id="CHEBI:29036"/>
    </cofactor>
    <text evidence="19">Binds 1 copper ion per subunit, denoted as copper B.</text>
</comment>
<feature type="binding site" evidence="19">
    <location>
        <position position="321"/>
    </location>
    <ligand>
        <name>Cu cation</name>
        <dbReference type="ChEBI" id="CHEBI:23378"/>
        <label>B</label>
    </ligand>
</feature>
<dbReference type="PROSITE" id="PS00077">
    <property type="entry name" value="COX1_CUB"/>
    <property type="match status" value="1"/>
</dbReference>
<sequence>MQAETALGRVGLWFGIMLLALAASVAAHDAGFAAHATIVAIVAFVMIWVSANRFDPSALVPALAGPAGESRYDDDVIRWGTIATLFWGTAGFAAGLYIALQLAFPVLNFEPYFNFGRLRPLHTSAVIFAFGGNALLATSFYVVQRTCRARLAFPGLARFVFWGYQLFIVLAATGYLLGITQSKEYAEPEWYVDLWLTIVWVAYLAVFVGTIVKRKEPHIYVANWFYLAFIVTVAMLHVVNNLAVPVSFLGSRSYQVFSGVQDALTQWWYGHNAVGFFLTAGFLAMMYYFVPKQAERPVYSYRLSIIHFWSLIFLYIWAGPHHLHYTALPDWAQTLGMVFSIMLWMPSWGGMINGLMTLNGAWDKVRTDPIIRMMVMALAFYGMSTFEGPMMSIKAVNSLSHYTDWTIGHVHSGALGWNGMITFACVYYLVPRLWKRERMYSLRMINWHFWLATLGIVFYAASMWVAGITQGLMWREYGADGYLVNSFADTVAALHPMYIMRAFGGLLYLSGFVIMLFNVWQTLAGHLRSEAPMTETPYDESADRPLPPAAVPAE</sequence>
<keyword evidence="16" id="KW-0186">Copper</keyword>
<dbReference type="InterPro" id="IPR004677">
    <property type="entry name" value="Cyt_c_oxidase_cbb3_su1"/>
</dbReference>
<evidence type="ECO:0000313" key="25">
    <source>
        <dbReference type="Proteomes" id="UP000504693"/>
    </source>
</evidence>
<feature type="transmembrane region" description="Helical" evidence="22">
    <location>
        <begin position="190"/>
        <end position="212"/>
    </location>
</feature>
<feature type="binding site" evidence="19">
    <location>
        <position position="322"/>
    </location>
    <ligand>
        <name>Cu cation</name>
        <dbReference type="ChEBI" id="CHEBI:23378"/>
        <label>B</label>
    </ligand>
</feature>
<keyword evidence="15 19" id="KW-0408">Iron</keyword>
<dbReference type="EC" id="7.1.1.9" evidence="5"/>
<dbReference type="UniPathway" id="UPA00705"/>
<dbReference type="PROSITE" id="PS50855">
    <property type="entry name" value="COX1"/>
    <property type="match status" value="1"/>
</dbReference>
<dbReference type="GO" id="GO:0005886">
    <property type="term" value="C:plasma membrane"/>
    <property type="evidence" value="ECO:0007669"/>
    <property type="project" value="UniProtKB-SubCell"/>
</dbReference>
<dbReference type="EMBL" id="CP053921">
    <property type="protein sequence ID" value="QKG72121.1"/>
    <property type="molecule type" value="Genomic_DNA"/>
</dbReference>
<keyword evidence="9 20" id="KW-0679">Respiratory chain</keyword>
<dbReference type="GO" id="GO:0016491">
    <property type="term" value="F:oxidoreductase activity"/>
    <property type="evidence" value="ECO:0007669"/>
    <property type="project" value="UniProtKB-KW"/>
</dbReference>
<evidence type="ECO:0000256" key="17">
    <source>
        <dbReference type="ARBA" id="ARBA00023136"/>
    </source>
</evidence>
<evidence type="ECO:0000256" key="13">
    <source>
        <dbReference type="ARBA" id="ARBA00022982"/>
    </source>
</evidence>
<reference evidence="24 25" key="1">
    <citation type="submission" date="2020-05" db="EMBL/GenBank/DDBJ databases">
        <title>Erythrobacter mangrovi sp. nov., isolated from rhizosphere soil of mangrove plant (Kandelia candel).</title>
        <authorList>
            <person name="Ye Y.H."/>
        </authorList>
    </citation>
    <scope>NUCLEOTIDE SEQUENCE [LARGE SCALE GENOMIC DNA]</scope>
    <source>
        <strain evidence="24 25">EB310</strain>
    </source>
</reference>
<dbReference type="Gene3D" id="1.20.210.10">
    <property type="entry name" value="Cytochrome c oxidase-like, subunit I domain"/>
    <property type="match status" value="1"/>
</dbReference>
<keyword evidence="10 20" id="KW-0812">Transmembrane</keyword>
<feature type="region of interest" description="Disordered" evidence="21">
    <location>
        <begin position="534"/>
        <end position="554"/>
    </location>
</feature>
<comment type="cofactor">
    <cofactor evidence="1">
        <name>heme b</name>
        <dbReference type="ChEBI" id="CHEBI:60344"/>
    </cofactor>
</comment>
<feature type="binding site" description="axial binding residue" evidence="19">
    <location>
        <position position="122"/>
    </location>
    <ligand>
        <name>heme b</name>
        <dbReference type="ChEBI" id="CHEBI:60344"/>
        <label>1; low-spin</label>
    </ligand>
    <ligandPart>
        <name>Fe</name>
        <dbReference type="ChEBI" id="CHEBI:18248"/>
    </ligandPart>
</feature>
<feature type="binding site" description="axial binding residue" evidence="19">
    <location>
        <position position="411"/>
    </location>
    <ligand>
        <name>heme b</name>
        <dbReference type="ChEBI" id="CHEBI:60344"/>
        <label>1; low-spin</label>
    </ligand>
    <ligandPart>
        <name>Fe</name>
        <dbReference type="ChEBI" id="CHEBI:18248"/>
    </ligandPart>
</feature>
<evidence type="ECO:0000256" key="3">
    <source>
        <dbReference type="ARBA" id="ARBA00004673"/>
    </source>
</evidence>
<dbReference type="NCBIfam" id="TIGR00780">
    <property type="entry name" value="ccoN"/>
    <property type="match status" value="1"/>
</dbReference>
<keyword evidence="8 19" id="KW-0349">Heme</keyword>
<dbReference type="InterPro" id="IPR023615">
    <property type="entry name" value="Cyt_c_Oxase_su1_BS"/>
</dbReference>
<dbReference type="RefSeq" id="WP_173215180.1">
    <property type="nucleotide sequence ID" value="NZ_CP053921.1"/>
</dbReference>
<dbReference type="InterPro" id="IPR000883">
    <property type="entry name" value="Cyt_C_Oxase_1"/>
</dbReference>
<evidence type="ECO:0000256" key="4">
    <source>
        <dbReference type="ARBA" id="ARBA00009578"/>
    </source>
</evidence>
<dbReference type="GO" id="GO:0015990">
    <property type="term" value="P:electron transport coupled proton transport"/>
    <property type="evidence" value="ECO:0007669"/>
    <property type="project" value="TreeGrafter"/>
</dbReference>
<dbReference type="PANTHER" id="PTHR10422:SF29">
    <property type="entry name" value="CYTOCHROME C OXIDASE SUBUNIT 1 HOMOLOG, BACTEROID"/>
    <property type="match status" value="1"/>
</dbReference>
<feature type="compositionally biased region" description="Pro residues" evidence="21">
    <location>
        <begin position="545"/>
        <end position="554"/>
    </location>
</feature>
<feature type="transmembrane region" description="Helical" evidence="22">
    <location>
        <begin position="32"/>
        <end position="51"/>
    </location>
</feature>
<keyword evidence="17 22" id="KW-0472">Membrane</keyword>
<dbReference type="InterPro" id="IPR023616">
    <property type="entry name" value="Cyt_c_oxase-like_su1_dom"/>
</dbReference>
<feature type="transmembrane region" description="Helical" evidence="22">
    <location>
        <begin position="370"/>
        <end position="386"/>
    </location>
</feature>
<evidence type="ECO:0000256" key="15">
    <source>
        <dbReference type="ARBA" id="ARBA00023004"/>
    </source>
</evidence>
<keyword evidence="25" id="KW-1185">Reference proteome</keyword>
<comment type="similarity">
    <text evidence="4 20">Belongs to the heme-copper respiratory oxidase family.</text>
</comment>
<name>A0A7D4BBF2_9SPHN</name>
<dbReference type="Proteomes" id="UP000504693">
    <property type="component" value="Chromosome"/>
</dbReference>
<comment type="subcellular location">
    <subcellularLocation>
        <location evidence="2">Cell membrane</location>
        <topology evidence="2">Multi-pass membrane protein</topology>
    </subcellularLocation>
</comment>
<evidence type="ECO:0000256" key="18">
    <source>
        <dbReference type="ARBA" id="ARBA00047816"/>
    </source>
</evidence>
<feature type="transmembrane region" description="Helical" evidence="22">
    <location>
        <begin position="268"/>
        <end position="289"/>
    </location>
</feature>
<feature type="transmembrane region" description="Helical" evidence="22">
    <location>
        <begin position="338"/>
        <end position="358"/>
    </location>
</feature>
<keyword evidence="24" id="KW-0560">Oxidoreductase</keyword>
<comment type="pathway">
    <text evidence="3">Energy metabolism; oxidative phosphorylation.</text>
</comment>
<comment type="catalytic activity">
    <reaction evidence="18">
        <text>4 Fe(II)-[cytochrome c] + O2 + 8 H(+)(in) = 4 Fe(III)-[cytochrome c] + 2 H2O + 4 H(+)(out)</text>
        <dbReference type="Rhea" id="RHEA:11436"/>
        <dbReference type="Rhea" id="RHEA-COMP:10350"/>
        <dbReference type="Rhea" id="RHEA-COMP:14399"/>
        <dbReference type="ChEBI" id="CHEBI:15377"/>
        <dbReference type="ChEBI" id="CHEBI:15378"/>
        <dbReference type="ChEBI" id="CHEBI:15379"/>
        <dbReference type="ChEBI" id="CHEBI:29033"/>
        <dbReference type="ChEBI" id="CHEBI:29034"/>
        <dbReference type="EC" id="7.1.1.9"/>
    </reaction>
</comment>
<dbReference type="Pfam" id="PF00115">
    <property type="entry name" value="COX1"/>
    <property type="match status" value="1"/>
</dbReference>
<evidence type="ECO:0000256" key="2">
    <source>
        <dbReference type="ARBA" id="ARBA00004651"/>
    </source>
</evidence>
<evidence type="ECO:0000313" key="24">
    <source>
        <dbReference type="EMBL" id="QKG72121.1"/>
    </source>
</evidence>
<dbReference type="SUPFAM" id="SSF81442">
    <property type="entry name" value="Cytochrome c oxidase subunit I-like"/>
    <property type="match status" value="1"/>
</dbReference>
<feature type="transmembrane region" description="Helical" evidence="22">
    <location>
        <begin position="224"/>
        <end position="248"/>
    </location>
</feature>
<gene>
    <name evidence="24" type="primary">ccoN</name>
    <name evidence="24" type="ORF">HQR01_12505</name>
</gene>
<keyword evidence="11 19" id="KW-0479">Metal-binding</keyword>
<dbReference type="KEGG" id="emv:HQR01_12505"/>
<dbReference type="InterPro" id="IPR036927">
    <property type="entry name" value="Cyt_c_oxase-like_su1_sf"/>
</dbReference>
<feature type="transmembrane region" description="Helical" evidence="22">
    <location>
        <begin position="498"/>
        <end position="520"/>
    </location>
</feature>
<evidence type="ECO:0000256" key="20">
    <source>
        <dbReference type="RuleBase" id="RU000370"/>
    </source>
</evidence>
<dbReference type="GO" id="GO:0046872">
    <property type="term" value="F:metal ion binding"/>
    <property type="evidence" value="ECO:0007669"/>
    <property type="project" value="UniProtKB-KW"/>
</dbReference>
<organism evidence="24 25">
    <name type="scientific">Erythrobacter mangrovi</name>
    <dbReference type="NCBI Taxonomy" id="2739433"/>
    <lineage>
        <taxon>Bacteria</taxon>
        <taxon>Pseudomonadati</taxon>
        <taxon>Pseudomonadota</taxon>
        <taxon>Alphaproteobacteria</taxon>
        <taxon>Sphingomonadales</taxon>
        <taxon>Erythrobacteraceae</taxon>
        <taxon>Erythrobacter/Porphyrobacter group</taxon>
        <taxon>Erythrobacter</taxon>
    </lineage>
</organism>
<dbReference type="GO" id="GO:0004129">
    <property type="term" value="F:cytochrome-c oxidase activity"/>
    <property type="evidence" value="ECO:0007669"/>
    <property type="project" value="UniProtKB-EC"/>
</dbReference>
<evidence type="ECO:0000256" key="16">
    <source>
        <dbReference type="ARBA" id="ARBA00023008"/>
    </source>
</evidence>
<evidence type="ECO:0000259" key="23">
    <source>
        <dbReference type="PROSITE" id="PS50855"/>
    </source>
</evidence>
<dbReference type="CDD" id="cd01661">
    <property type="entry name" value="cbb3_Oxidase_I"/>
    <property type="match status" value="1"/>
</dbReference>
<feature type="transmembrane region" description="Helical" evidence="22">
    <location>
        <begin position="7"/>
        <end position="26"/>
    </location>
</feature>
<dbReference type="GO" id="GO:0006119">
    <property type="term" value="P:oxidative phosphorylation"/>
    <property type="evidence" value="ECO:0007669"/>
    <property type="project" value="UniProtKB-UniPathway"/>
</dbReference>
<dbReference type="FunFam" id="1.20.210.10:FF:000005">
    <property type="entry name" value="Cytochrome c oxidase, cbb3-type, subunit I"/>
    <property type="match status" value="1"/>
</dbReference>
<keyword evidence="14 22" id="KW-1133">Transmembrane helix</keyword>
<keyword evidence="6 20" id="KW-0813">Transport</keyword>
<keyword evidence="7" id="KW-1003">Cell membrane</keyword>
<evidence type="ECO:0000256" key="7">
    <source>
        <dbReference type="ARBA" id="ARBA00022475"/>
    </source>
</evidence>
<keyword evidence="13 20" id="KW-0249">Electron transport</keyword>
<evidence type="ECO:0000256" key="9">
    <source>
        <dbReference type="ARBA" id="ARBA00022660"/>
    </source>
</evidence>
<dbReference type="AlphaFoldDB" id="A0A7D4BBF2"/>
<evidence type="ECO:0000256" key="14">
    <source>
        <dbReference type="ARBA" id="ARBA00022989"/>
    </source>
</evidence>
<evidence type="ECO:0000256" key="22">
    <source>
        <dbReference type="SAM" id="Phobius"/>
    </source>
</evidence>
<keyword evidence="12" id="KW-1278">Translocase</keyword>
<proteinExistence type="inferred from homology"/>
<evidence type="ECO:0000256" key="19">
    <source>
        <dbReference type="PIRSR" id="PIRSR604677-50"/>
    </source>
</evidence>
<feature type="transmembrane region" description="Helical" evidence="22">
    <location>
        <begin position="406"/>
        <end position="429"/>
    </location>
</feature>
<evidence type="ECO:0000256" key="11">
    <source>
        <dbReference type="ARBA" id="ARBA00022723"/>
    </source>
</evidence>
<protein>
    <recommendedName>
        <fullName evidence="5">cytochrome-c oxidase</fullName>
        <ecNumber evidence="5">7.1.1.9</ecNumber>
    </recommendedName>
</protein>